<dbReference type="RefSeq" id="WP_146972866.1">
    <property type="nucleotide sequence ID" value="NZ_BMZO01000013.1"/>
</dbReference>
<dbReference type="AlphaFoldDB" id="A0A8J3DK67"/>
<evidence type="ECO:0000313" key="2">
    <source>
        <dbReference type="Proteomes" id="UP000641137"/>
    </source>
</evidence>
<dbReference type="Proteomes" id="UP000641137">
    <property type="component" value="Unassembled WGS sequence"/>
</dbReference>
<keyword evidence="2" id="KW-1185">Reference proteome</keyword>
<accession>A0A8J3DK67</accession>
<comment type="caution">
    <text evidence="1">The sequence shown here is derived from an EMBL/GenBank/DDBJ whole genome shotgun (WGS) entry which is preliminary data.</text>
</comment>
<evidence type="ECO:0000313" key="1">
    <source>
        <dbReference type="EMBL" id="GHC80954.1"/>
    </source>
</evidence>
<dbReference type="EMBL" id="BMZO01000013">
    <property type="protein sequence ID" value="GHC80954.1"/>
    <property type="molecule type" value="Genomic_DNA"/>
</dbReference>
<reference evidence="1" key="1">
    <citation type="journal article" date="2014" name="Int. J. Syst. Evol. Microbiol.">
        <title>Complete genome sequence of Corynebacterium casei LMG S-19264T (=DSM 44701T), isolated from a smear-ripened cheese.</title>
        <authorList>
            <consortium name="US DOE Joint Genome Institute (JGI-PGF)"/>
            <person name="Walter F."/>
            <person name="Albersmeier A."/>
            <person name="Kalinowski J."/>
            <person name="Ruckert C."/>
        </authorList>
    </citation>
    <scope>NUCLEOTIDE SEQUENCE</scope>
    <source>
        <strain evidence="1">KCTC 42097</strain>
    </source>
</reference>
<name>A0A8J3DK67_9HYPH</name>
<protein>
    <submittedName>
        <fullName evidence="1">Uncharacterized protein</fullName>
    </submittedName>
</protein>
<reference evidence="1" key="2">
    <citation type="submission" date="2020-09" db="EMBL/GenBank/DDBJ databases">
        <authorList>
            <person name="Sun Q."/>
            <person name="Kim S."/>
        </authorList>
    </citation>
    <scope>NUCLEOTIDE SEQUENCE</scope>
    <source>
        <strain evidence="1">KCTC 42097</strain>
    </source>
</reference>
<organism evidence="1 2">
    <name type="scientific">Limoniibacter endophyticus</name>
    <dbReference type="NCBI Taxonomy" id="1565040"/>
    <lineage>
        <taxon>Bacteria</taxon>
        <taxon>Pseudomonadati</taxon>
        <taxon>Pseudomonadota</taxon>
        <taxon>Alphaproteobacteria</taxon>
        <taxon>Hyphomicrobiales</taxon>
        <taxon>Bartonellaceae</taxon>
        <taxon>Limoniibacter</taxon>
    </lineage>
</organism>
<gene>
    <name evidence="1" type="ORF">GCM10010136_34240</name>
</gene>
<proteinExistence type="predicted"/>
<sequence length="418" mass="45031">MKTPLTYGAYRILHDLFKNGVTFKRALHREKLLELEERGYVATYANNFVYLTPTGQQYAIETFWGEHSNVWQVVTQAAQISNAGMSITKLASDLPEANNDMTNRSFSSVGTLTSGPVLELSDSAQDALYALFFRGALVSGDIPSKAGASALRSLGFAETGHTATPYKGEDYFTWLTPAGYAFAIGYLVKTRFGKQPANAKSSGQPSVHPEGLSINNAMIKGTISSAAYVCGNTIEQETLSKVLANSLHNVSHEKAGDVAEQLARAVKSAFSALGNASSEQDKVRPKESDLSVGTFKIYRDGKVKIASGSPLTAEIETEREDRKIAGTINLKLELDTSDAIEGINGLSKEISDLVDTAIADALKPGGRLWEAIRHSSGESLSTRVDNLESSYHTACALISDLSRRISERITGDVHASPV</sequence>